<dbReference type="Pfam" id="PF00583">
    <property type="entry name" value="Acetyltransf_1"/>
    <property type="match status" value="1"/>
</dbReference>
<evidence type="ECO:0000313" key="2">
    <source>
        <dbReference type="EMBL" id="KAF0978224.1"/>
    </source>
</evidence>
<dbReference type="VEuPathDB" id="AmoebaDB:NF0087100"/>
<dbReference type="Proteomes" id="UP000444721">
    <property type="component" value="Unassembled WGS sequence"/>
</dbReference>
<protein>
    <recommendedName>
        <fullName evidence="1">N-acetyltransferase domain-containing protein</fullName>
    </recommendedName>
</protein>
<dbReference type="PROSITE" id="PS51186">
    <property type="entry name" value="GNAT"/>
    <property type="match status" value="1"/>
</dbReference>
<dbReference type="GeneID" id="68109957"/>
<dbReference type="RefSeq" id="XP_044562937.1">
    <property type="nucleotide sequence ID" value="XM_044705966.1"/>
</dbReference>
<sequence length="402" mass="46810">MSFSIPLARERNCCSYYSITFYTNAELYYEHAIPFLTQKLAENNALLGVSRSCVLTPQRYPERFLMIIRRQEEELEQMRSDHHSSEELRNGMDQTMKRVPSCSISTDTGPIAMVMIWTLPYRLLLSAPSLDQTLQERHFILSAWMDLFLNIGNAQEKMKLYCRESCEEIEHLMKKYGRAVNGVMTDNLEAEWFAKEYGEKLKNVVENFGNEPNIEIFKLRVYSLKANDIRPCRDLEKQQERYVFSYLDLNNAKQLEIYIQFLDQFMTEIFPNQKKKSKEDYLENIIKGVLKNGFATLCYEKGDDQEKTPICIALVTGIPKAGRVSSVYTSKSQRGKGVASFLMYSMAIDVLKNHGDAYEALFLFTDLTNPTSNSIYMNIGYKPVRDMYDLEINYVKQQDEHR</sequence>
<dbReference type="OMA" id="ARERNCC"/>
<dbReference type="InterPro" id="IPR000182">
    <property type="entry name" value="GNAT_dom"/>
</dbReference>
<dbReference type="VEuPathDB" id="AmoebaDB:NfTy_056920"/>
<dbReference type="AlphaFoldDB" id="A0A6A5BVE0"/>
<dbReference type="VEuPathDB" id="AmoebaDB:FDP41_002739"/>
<keyword evidence="3" id="KW-1185">Reference proteome</keyword>
<proteinExistence type="predicted"/>
<reference evidence="2 3" key="1">
    <citation type="journal article" date="2019" name="Sci. Rep.">
        <title>Nanopore sequencing improves the draft genome of the human pathogenic amoeba Naegleria fowleri.</title>
        <authorList>
            <person name="Liechti N."/>
            <person name="Schurch N."/>
            <person name="Bruggmann R."/>
            <person name="Wittwer M."/>
        </authorList>
    </citation>
    <scope>NUCLEOTIDE SEQUENCE [LARGE SCALE GENOMIC DNA]</scope>
    <source>
        <strain evidence="2 3">ATCC 30894</strain>
    </source>
</reference>
<dbReference type="SUPFAM" id="SSF55729">
    <property type="entry name" value="Acyl-CoA N-acyltransferases (Nat)"/>
    <property type="match status" value="1"/>
</dbReference>
<evidence type="ECO:0000259" key="1">
    <source>
        <dbReference type="PROSITE" id="PS51186"/>
    </source>
</evidence>
<dbReference type="InterPro" id="IPR016181">
    <property type="entry name" value="Acyl_CoA_acyltransferase"/>
</dbReference>
<dbReference type="GO" id="GO:0016747">
    <property type="term" value="F:acyltransferase activity, transferring groups other than amino-acyl groups"/>
    <property type="evidence" value="ECO:0007669"/>
    <property type="project" value="InterPro"/>
</dbReference>
<accession>A0A6A5BVE0</accession>
<dbReference type="EMBL" id="VFQX01000030">
    <property type="protein sequence ID" value="KAF0978224.1"/>
    <property type="molecule type" value="Genomic_DNA"/>
</dbReference>
<dbReference type="Gene3D" id="3.40.630.30">
    <property type="match status" value="1"/>
</dbReference>
<comment type="caution">
    <text evidence="2">The sequence shown here is derived from an EMBL/GenBank/DDBJ whole genome shotgun (WGS) entry which is preliminary data.</text>
</comment>
<feature type="domain" description="N-acetyltransferase" evidence="1">
    <location>
        <begin position="247"/>
        <end position="399"/>
    </location>
</feature>
<evidence type="ECO:0000313" key="3">
    <source>
        <dbReference type="Proteomes" id="UP000444721"/>
    </source>
</evidence>
<organism evidence="2 3">
    <name type="scientific">Naegleria fowleri</name>
    <name type="common">Brain eating amoeba</name>
    <dbReference type="NCBI Taxonomy" id="5763"/>
    <lineage>
        <taxon>Eukaryota</taxon>
        <taxon>Discoba</taxon>
        <taxon>Heterolobosea</taxon>
        <taxon>Tetramitia</taxon>
        <taxon>Eutetramitia</taxon>
        <taxon>Vahlkampfiidae</taxon>
        <taxon>Naegleria</taxon>
    </lineage>
</organism>
<dbReference type="CDD" id="cd04301">
    <property type="entry name" value="NAT_SF"/>
    <property type="match status" value="1"/>
</dbReference>
<name>A0A6A5BVE0_NAEFO</name>
<dbReference type="OrthoDB" id="61870at2759"/>
<gene>
    <name evidence="2" type="ORF">FDP41_002739</name>
</gene>